<proteinExistence type="predicted"/>
<name>A0ABV7FPX5_9ALTE</name>
<gene>
    <name evidence="1" type="ORF">ACFOHL_11065</name>
</gene>
<dbReference type="RefSeq" id="WP_376920294.1">
    <property type="nucleotide sequence ID" value="NZ_JBHRSW010000017.1"/>
</dbReference>
<comment type="caution">
    <text evidence="1">The sequence shown here is derived from an EMBL/GenBank/DDBJ whole genome shotgun (WGS) entry which is preliminary data.</text>
</comment>
<organism evidence="1 2">
    <name type="scientific">Agaribacter flavus</name>
    <dbReference type="NCBI Taxonomy" id="1902781"/>
    <lineage>
        <taxon>Bacteria</taxon>
        <taxon>Pseudomonadati</taxon>
        <taxon>Pseudomonadota</taxon>
        <taxon>Gammaproteobacteria</taxon>
        <taxon>Alteromonadales</taxon>
        <taxon>Alteromonadaceae</taxon>
        <taxon>Agaribacter</taxon>
    </lineage>
</organism>
<protein>
    <submittedName>
        <fullName evidence="1">Uncharacterized protein</fullName>
    </submittedName>
</protein>
<dbReference type="EMBL" id="JBHRSW010000017">
    <property type="protein sequence ID" value="MFC3122160.1"/>
    <property type="molecule type" value="Genomic_DNA"/>
</dbReference>
<evidence type="ECO:0000313" key="2">
    <source>
        <dbReference type="Proteomes" id="UP001595478"/>
    </source>
</evidence>
<dbReference type="Proteomes" id="UP001595478">
    <property type="component" value="Unassembled WGS sequence"/>
</dbReference>
<keyword evidence="2" id="KW-1185">Reference proteome</keyword>
<accession>A0ABV7FPX5</accession>
<evidence type="ECO:0000313" key="1">
    <source>
        <dbReference type="EMBL" id="MFC3122160.1"/>
    </source>
</evidence>
<reference evidence="2" key="1">
    <citation type="journal article" date="2019" name="Int. J. Syst. Evol. Microbiol.">
        <title>The Global Catalogue of Microorganisms (GCM) 10K type strain sequencing project: providing services to taxonomists for standard genome sequencing and annotation.</title>
        <authorList>
            <consortium name="The Broad Institute Genomics Platform"/>
            <consortium name="The Broad Institute Genome Sequencing Center for Infectious Disease"/>
            <person name="Wu L."/>
            <person name="Ma J."/>
        </authorList>
    </citation>
    <scope>NUCLEOTIDE SEQUENCE [LARGE SCALE GENOMIC DNA]</scope>
    <source>
        <strain evidence="2">KCTC 52473</strain>
    </source>
</reference>
<sequence length="138" mass="15707">MQLVFKPFNFDAHAHALYELLLARKHLISHTNTVTLDEHLAFCTQHPYREWLVVFDNDELIGSVYLSHTNHIGINLNADTECHYNAVIDYILANFKPSPAQASVVPAEFVINVPPTNKALENTLISRTAHLIQKTYKL</sequence>